<dbReference type="InterPro" id="IPR051781">
    <property type="entry name" value="Metallo-dep_Hydrolase"/>
</dbReference>
<feature type="domain" description="Amidohydrolase-related" evidence="1">
    <location>
        <begin position="6"/>
        <end position="69"/>
    </location>
</feature>
<dbReference type="Proteomes" id="UP001139344">
    <property type="component" value="Unassembled WGS sequence"/>
</dbReference>
<dbReference type="PANTHER" id="PTHR43135">
    <property type="entry name" value="ALPHA-D-RIBOSE 1-METHYLPHOSPHONATE 5-TRIPHOSPHATE DIPHOSPHATASE"/>
    <property type="match status" value="1"/>
</dbReference>
<keyword evidence="3" id="KW-1185">Reference proteome</keyword>
<dbReference type="PANTHER" id="PTHR43135:SF3">
    <property type="entry name" value="ALPHA-D-RIBOSE 1-METHYLPHOSPHONATE 5-TRIPHOSPHATE DIPHOSPHATASE"/>
    <property type="match status" value="1"/>
</dbReference>
<reference evidence="2" key="1">
    <citation type="submission" date="2021-12" db="EMBL/GenBank/DDBJ databases">
        <title>Description of Gramella crocea sp. nov., a new bacterium isolated from activated sludge.</title>
        <authorList>
            <person name="Zhang X."/>
        </authorList>
    </citation>
    <scope>NUCLEOTIDE SEQUENCE</scope>
    <source>
        <strain evidence="2">YB25</strain>
    </source>
</reference>
<dbReference type="InterPro" id="IPR006680">
    <property type="entry name" value="Amidohydro-rel"/>
</dbReference>
<proteinExistence type="predicted"/>
<evidence type="ECO:0000259" key="1">
    <source>
        <dbReference type="Pfam" id="PF01979"/>
    </source>
</evidence>
<accession>A0A9X1UUF6</accession>
<dbReference type="Gene3D" id="3.30.110.90">
    <property type="entry name" value="Amidohydrolase"/>
    <property type="match status" value="1"/>
</dbReference>
<dbReference type="AlphaFoldDB" id="A0A9X1UUF6"/>
<sequence>MELLVKGGLSPVEALRTATINPARYLKRENEIGTIESGKIADLILLNANPLQDISNTQNIEAVMFQGHLLNRSKLDKMLLQLKKDAENWSD</sequence>
<gene>
    <name evidence="2" type="ORF">LU635_02670</name>
</gene>
<evidence type="ECO:0000313" key="2">
    <source>
        <dbReference type="EMBL" id="MCG9970527.1"/>
    </source>
</evidence>
<dbReference type="EMBL" id="JAJSON010000008">
    <property type="protein sequence ID" value="MCG9970527.1"/>
    <property type="molecule type" value="Genomic_DNA"/>
</dbReference>
<dbReference type="Pfam" id="PF01979">
    <property type="entry name" value="Amidohydro_1"/>
    <property type="match status" value="1"/>
</dbReference>
<dbReference type="Gene3D" id="2.30.40.10">
    <property type="entry name" value="Urease, subunit C, domain 1"/>
    <property type="match status" value="1"/>
</dbReference>
<name>A0A9X1UUF6_9FLAO</name>
<dbReference type="GO" id="GO:0016810">
    <property type="term" value="F:hydrolase activity, acting on carbon-nitrogen (but not peptide) bonds"/>
    <property type="evidence" value="ECO:0007669"/>
    <property type="project" value="InterPro"/>
</dbReference>
<protein>
    <submittedName>
        <fullName evidence="2">Amidohydrolase family protein</fullName>
    </submittedName>
</protein>
<dbReference type="InterPro" id="IPR011059">
    <property type="entry name" value="Metal-dep_hydrolase_composite"/>
</dbReference>
<organism evidence="2 3">
    <name type="scientific">Christiangramia crocea</name>
    <dbReference type="NCBI Taxonomy" id="2904124"/>
    <lineage>
        <taxon>Bacteria</taxon>
        <taxon>Pseudomonadati</taxon>
        <taxon>Bacteroidota</taxon>
        <taxon>Flavobacteriia</taxon>
        <taxon>Flavobacteriales</taxon>
        <taxon>Flavobacteriaceae</taxon>
        <taxon>Christiangramia</taxon>
    </lineage>
</organism>
<evidence type="ECO:0000313" key="3">
    <source>
        <dbReference type="Proteomes" id="UP001139344"/>
    </source>
</evidence>
<comment type="caution">
    <text evidence="2">The sequence shown here is derived from an EMBL/GenBank/DDBJ whole genome shotgun (WGS) entry which is preliminary data.</text>
</comment>
<dbReference type="SUPFAM" id="SSF51338">
    <property type="entry name" value="Composite domain of metallo-dependent hydrolases"/>
    <property type="match status" value="1"/>
</dbReference>
<dbReference type="Gene3D" id="1.20.58.520">
    <property type="entry name" value="Amidohydrolase"/>
    <property type="match status" value="1"/>
</dbReference>